<dbReference type="eggNOG" id="COG2197">
    <property type="taxonomic scope" value="Bacteria"/>
</dbReference>
<evidence type="ECO:0000313" key="8">
    <source>
        <dbReference type="EMBL" id="AGZ39631.1"/>
    </source>
</evidence>
<dbReference type="GO" id="GO:0000160">
    <property type="term" value="P:phosphorelay signal transduction system"/>
    <property type="evidence" value="ECO:0007669"/>
    <property type="project" value="InterPro"/>
</dbReference>
<dbReference type="PROSITE" id="PS50110">
    <property type="entry name" value="RESPONSE_REGULATORY"/>
    <property type="match status" value="1"/>
</dbReference>
<gene>
    <name evidence="8" type="ORF">AFR_06710</name>
</gene>
<dbReference type="RefSeq" id="WP_023359162.1">
    <property type="nucleotide sequence ID" value="NC_022657.1"/>
</dbReference>
<dbReference type="STRING" id="1246995.AFR_06710"/>
<dbReference type="InterPro" id="IPR016032">
    <property type="entry name" value="Sig_transdc_resp-reg_C-effctor"/>
</dbReference>
<name>U5VVI1_9ACTN</name>
<feature type="domain" description="Response regulatory" evidence="7">
    <location>
        <begin position="6"/>
        <end position="122"/>
    </location>
</feature>
<dbReference type="Pfam" id="PF00072">
    <property type="entry name" value="Response_reg"/>
    <property type="match status" value="1"/>
</dbReference>
<evidence type="ECO:0000313" key="9">
    <source>
        <dbReference type="Proteomes" id="UP000017746"/>
    </source>
</evidence>
<keyword evidence="4" id="KW-0804">Transcription</keyword>
<evidence type="ECO:0000256" key="3">
    <source>
        <dbReference type="ARBA" id="ARBA00023125"/>
    </source>
</evidence>
<evidence type="ECO:0000256" key="5">
    <source>
        <dbReference type="PROSITE-ProRule" id="PRU00169"/>
    </source>
</evidence>
<evidence type="ECO:0000256" key="4">
    <source>
        <dbReference type="ARBA" id="ARBA00023163"/>
    </source>
</evidence>
<evidence type="ECO:0000256" key="1">
    <source>
        <dbReference type="ARBA" id="ARBA00022553"/>
    </source>
</evidence>
<dbReference type="PANTHER" id="PTHR43214:SF24">
    <property type="entry name" value="TRANSCRIPTIONAL REGULATORY PROTEIN NARL-RELATED"/>
    <property type="match status" value="1"/>
</dbReference>
<dbReference type="Proteomes" id="UP000017746">
    <property type="component" value="Chromosome"/>
</dbReference>
<dbReference type="HOGENOM" id="CLU_000445_90_10_11"/>
<keyword evidence="2" id="KW-0805">Transcription regulation</keyword>
<feature type="modified residue" description="4-aspartylphosphate" evidence="5">
    <location>
        <position position="57"/>
    </location>
</feature>
<dbReference type="PROSITE" id="PS50043">
    <property type="entry name" value="HTH_LUXR_2"/>
    <property type="match status" value="1"/>
</dbReference>
<proteinExistence type="predicted"/>
<dbReference type="PRINTS" id="PR00038">
    <property type="entry name" value="HTHLUXR"/>
</dbReference>
<dbReference type="Pfam" id="PF00196">
    <property type="entry name" value="GerE"/>
    <property type="match status" value="1"/>
</dbReference>
<dbReference type="InterPro" id="IPR039420">
    <property type="entry name" value="WalR-like"/>
</dbReference>
<reference evidence="8 9" key="1">
    <citation type="journal article" date="2014" name="J. Biotechnol.">
        <title>Complete genome sequence of the actinobacterium Actinoplanes friuliensis HAG 010964, producer of the lipopeptide antibiotic friulimycin.</title>
        <authorList>
            <person name="Ruckert C."/>
            <person name="Szczepanowski R."/>
            <person name="Albersmeier A."/>
            <person name="Goesmann A."/>
            <person name="Fischer N."/>
            <person name="Steinkamper A."/>
            <person name="Puhler A."/>
            <person name="Biener R."/>
            <person name="Schwartz D."/>
            <person name="Kalinowski J."/>
        </authorList>
    </citation>
    <scope>NUCLEOTIDE SEQUENCE [LARGE SCALE GENOMIC DNA]</scope>
    <source>
        <strain evidence="8 9">DSM 7358</strain>
    </source>
</reference>
<dbReference type="PANTHER" id="PTHR43214">
    <property type="entry name" value="TWO-COMPONENT RESPONSE REGULATOR"/>
    <property type="match status" value="1"/>
</dbReference>
<dbReference type="InterPro" id="IPR011006">
    <property type="entry name" value="CheY-like_superfamily"/>
</dbReference>
<protein>
    <submittedName>
        <fullName evidence="8">Two component response regulator containing a CheY-like receiver domain and an HTH DNA-binding domain</fullName>
    </submittedName>
</protein>
<keyword evidence="1 5" id="KW-0597">Phosphoprotein</keyword>
<dbReference type="KEGG" id="afs:AFR_06710"/>
<dbReference type="OrthoDB" id="9808843at2"/>
<dbReference type="InterPro" id="IPR000792">
    <property type="entry name" value="Tscrpt_reg_LuxR_C"/>
</dbReference>
<evidence type="ECO:0000259" key="6">
    <source>
        <dbReference type="PROSITE" id="PS50043"/>
    </source>
</evidence>
<keyword evidence="9" id="KW-1185">Reference proteome</keyword>
<dbReference type="CDD" id="cd06170">
    <property type="entry name" value="LuxR_C_like"/>
    <property type="match status" value="1"/>
</dbReference>
<dbReference type="GO" id="GO:0006355">
    <property type="term" value="P:regulation of DNA-templated transcription"/>
    <property type="evidence" value="ECO:0007669"/>
    <property type="project" value="InterPro"/>
</dbReference>
<dbReference type="GO" id="GO:0003677">
    <property type="term" value="F:DNA binding"/>
    <property type="evidence" value="ECO:0007669"/>
    <property type="project" value="UniProtKB-KW"/>
</dbReference>
<dbReference type="Gene3D" id="3.40.50.2300">
    <property type="match status" value="1"/>
</dbReference>
<feature type="domain" description="HTH luxR-type" evidence="6">
    <location>
        <begin position="147"/>
        <end position="212"/>
    </location>
</feature>
<dbReference type="SMART" id="SM00421">
    <property type="entry name" value="HTH_LUXR"/>
    <property type="match status" value="1"/>
</dbReference>
<dbReference type="AlphaFoldDB" id="U5VVI1"/>
<keyword evidence="3 8" id="KW-0238">DNA-binding</keyword>
<dbReference type="SUPFAM" id="SSF52172">
    <property type="entry name" value="CheY-like"/>
    <property type="match status" value="1"/>
</dbReference>
<dbReference type="InterPro" id="IPR058245">
    <property type="entry name" value="NreC/VraR/RcsB-like_REC"/>
</dbReference>
<dbReference type="SUPFAM" id="SSF46894">
    <property type="entry name" value="C-terminal effector domain of the bipartite response regulators"/>
    <property type="match status" value="1"/>
</dbReference>
<organism evidence="8 9">
    <name type="scientific">Actinoplanes friuliensis DSM 7358</name>
    <dbReference type="NCBI Taxonomy" id="1246995"/>
    <lineage>
        <taxon>Bacteria</taxon>
        <taxon>Bacillati</taxon>
        <taxon>Actinomycetota</taxon>
        <taxon>Actinomycetes</taxon>
        <taxon>Micromonosporales</taxon>
        <taxon>Micromonosporaceae</taxon>
        <taxon>Actinoplanes</taxon>
    </lineage>
</organism>
<dbReference type="CDD" id="cd17535">
    <property type="entry name" value="REC_NarL-like"/>
    <property type="match status" value="1"/>
</dbReference>
<dbReference type="PROSITE" id="PS00622">
    <property type="entry name" value="HTH_LUXR_1"/>
    <property type="match status" value="1"/>
</dbReference>
<sequence>MNEPLRILIADDHPLFRKGLRALLATMPQTEVAGEATNGVEAVRLAGELRPDLILLDLHMPGGDGLTAIRRLATVAPQTHILVVTMFDDDDSVFAALRAGARGYTLKDTDDDEMIRAITAVGHGEAIFSPSIAGRIIAFFAQRPSQPATPFPSLTPSEHNVLQLLARGLPNETIAGRLNLSHKTVRNYVSAIFSKLHVASRAEAIVRAREAGIE</sequence>
<evidence type="ECO:0000259" key="7">
    <source>
        <dbReference type="PROSITE" id="PS50110"/>
    </source>
</evidence>
<dbReference type="InterPro" id="IPR001789">
    <property type="entry name" value="Sig_transdc_resp-reg_receiver"/>
</dbReference>
<accession>U5VVI1</accession>
<dbReference type="PATRIC" id="fig|1246995.3.peg.1371"/>
<dbReference type="EMBL" id="CP006272">
    <property type="protein sequence ID" value="AGZ39631.1"/>
    <property type="molecule type" value="Genomic_DNA"/>
</dbReference>
<evidence type="ECO:0000256" key="2">
    <source>
        <dbReference type="ARBA" id="ARBA00023015"/>
    </source>
</evidence>
<dbReference type="SMART" id="SM00448">
    <property type="entry name" value="REC"/>
    <property type="match status" value="1"/>
</dbReference>